<feature type="compositionally biased region" description="Pro residues" evidence="9">
    <location>
        <begin position="139"/>
        <end position="151"/>
    </location>
</feature>
<dbReference type="Gene3D" id="1.20.5.340">
    <property type="match status" value="1"/>
</dbReference>
<accession>A0A315VLJ0</accession>
<comment type="similarity">
    <text evidence="2">Belongs to the CCDC90 family.</text>
</comment>
<keyword evidence="3 10" id="KW-0812">Transmembrane</keyword>
<dbReference type="PANTHER" id="PTHR14360:SF14">
    <property type="entry name" value="COILED-COIL DOMAIN-CONTAINING PROTEIN 90B, MITOCHONDRIAL"/>
    <property type="match status" value="1"/>
</dbReference>
<organism evidence="11 12">
    <name type="scientific">Gambusia affinis</name>
    <name type="common">Western mosquitofish</name>
    <name type="synonym">Heterandria affinis</name>
    <dbReference type="NCBI Taxonomy" id="33528"/>
    <lineage>
        <taxon>Eukaryota</taxon>
        <taxon>Metazoa</taxon>
        <taxon>Chordata</taxon>
        <taxon>Craniata</taxon>
        <taxon>Vertebrata</taxon>
        <taxon>Euteleostomi</taxon>
        <taxon>Actinopterygii</taxon>
        <taxon>Neopterygii</taxon>
        <taxon>Teleostei</taxon>
        <taxon>Neoteleostei</taxon>
        <taxon>Acanthomorphata</taxon>
        <taxon>Ovalentaria</taxon>
        <taxon>Atherinomorphae</taxon>
        <taxon>Cyprinodontiformes</taxon>
        <taxon>Poeciliidae</taxon>
        <taxon>Poeciliinae</taxon>
        <taxon>Gambusia</taxon>
    </lineage>
</organism>
<dbReference type="InterPro" id="IPR024461">
    <property type="entry name" value="CCDC90-like"/>
</dbReference>
<feature type="coiled-coil region" evidence="8">
    <location>
        <begin position="291"/>
        <end position="325"/>
    </location>
</feature>
<keyword evidence="5 8" id="KW-0175">Coiled coil</keyword>
<evidence type="ECO:0000313" key="12">
    <source>
        <dbReference type="Proteomes" id="UP000250572"/>
    </source>
</evidence>
<feature type="transmembrane region" description="Helical" evidence="10">
    <location>
        <begin position="409"/>
        <end position="428"/>
    </location>
</feature>
<evidence type="ECO:0000256" key="5">
    <source>
        <dbReference type="ARBA" id="ARBA00023054"/>
    </source>
</evidence>
<comment type="caution">
    <text evidence="11">The sequence shown here is derived from an EMBL/GenBank/DDBJ whole genome shotgun (WGS) entry which is preliminary data.</text>
</comment>
<evidence type="ECO:0008006" key="13">
    <source>
        <dbReference type="Google" id="ProtNLM"/>
    </source>
</evidence>
<dbReference type="STRING" id="33528.ENSGAFP00000013267"/>
<dbReference type="FunFam" id="1.20.5.340:FF:000015">
    <property type="entry name" value="Mitochondrial calcium uniporter regulator 1"/>
    <property type="match status" value="1"/>
</dbReference>
<keyword evidence="12" id="KW-1185">Reference proteome</keyword>
<sequence>MTVVDPTVRESTTVKPVRAVVFPLSACCFVRLVPVQVNEATYGMNPLLRRLVARRLGAWRGERHGVGCGTGAWGAICDKSHGVKVRSAEFTIVLLLLDDALRPLIGRREFGAARSEKVGKVRVLFLKDEFDVGTKPEPENGPGPVQEPEPGPVLVQEPEHGTGPGQELEHGHVHPVSVLCQDFRFAVCVVGFHVGTPFATFDLRKVELTPLEQRKLTFDSHAMVTELEKSGFEKRQAELIVSALVTLTTANMDIVYKDMVTKSHQEIAVQQIMAHLDSIRKDMVILEKSEFANLRSENTKMKRELEQLQNRLKEESEKVRAETKLDINLERSRTSDMVGQSATCFDTRTRCSLSQFTDQEKKLMEATSDFYHKKADLENDNMEINKKMDLQVASLKMVLESLKLETIRYMAATIFACLAIALGVYRFWR</sequence>
<keyword evidence="7 10" id="KW-0472">Membrane</keyword>
<evidence type="ECO:0000256" key="7">
    <source>
        <dbReference type="ARBA" id="ARBA00023136"/>
    </source>
</evidence>
<gene>
    <name evidence="11" type="ORF">CCH79_00011862</name>
</gene>
<evidence type="ECO:0000256" key="2">
    <source>
        <dbReference type="ARBA" id="ARBA00007224"/>
    </source>
</evidence>
<dbReference type="EMBL" id="NHOQ01001433">
    <property type="protein sequence ID" value="PWA24394.1"/>
    <property type="molecule type" value="Genomic_DNA"/>
</dbReference>
<comment type="subcellular location">
    <subcellularLocation>
        <location evidence="1">Mitochondrion membrane</location>
    </subcellularLocation>
</comment>
<dbReference type="PANTHER" id="PTHR14360">
    <property type="entry name" value="PROTEIN FMP32, MITOCHONDRIAL"/>
    <property type="match status" value="1"/>
</dbReference>
<keyword evidence="6" id="KW-0496">Mitochondrion</keyword>
<evidence type="ECO:0000256" key="6">
    <source>
        <dbReference type="ARBA" id="ARBA00023128"/>
    </source>
</evidence>
<keyword evidence="4 10" id="KW-1133">Transmembrane helix</keyword>
<dbReference type="Proteomes" id="UP000250572">
    <property type="component" value="Unassembled WGS sequence"/>
</dbReference>
<evidence type="ECO:0000256" key="8">
    <source>
        <dbReference type="SAM" id="Coils"/>
    </source>
</evidence>
<evidence type="ECO:0000256" key="9">
    <source>
        <dbReference type="SAM" id="MobiDB-lite"/>
    </source>
</evidence>
<evidence type="ECO:0000256" key="4">
    <source>
        <dbReference type="ARBA" id="ARBA00022989"/>
    </source>
</evidence>
<protein>
    <recommendedName>
        <fullName evidence="13">Coiled-coil domain-containing protein 90B, mitochondrial</fullName>
    </recommendedName>
</protein>
<evidence type="ECO:0000256" key="1">
    <source>
        <dbReference type="ARBA" id="ARBA00004325"/>
    </source>
</evidence>
<dbReference type="GO" id="GO:0031966">
    <property type="term" value="C:mitochondrial membrane"/>
    <property type="evidence" value="ECO:0007669"/>
    <property type="project" value="UniProtKB-SubCell"/>
</dbReference>
<evidence type="ECO:0000256" key="3">
    <source>
        <dbReference type="ARBA" id="ARBA00022692"/>
    </source>
</evidence>
<evidence type="ECO:0000256" key="10">
    <source>
        <dbReference type="SAM" id="Phobius"/>
    </source>
</evidence>
<dbReference type="Pfam" id="PF07798">
    <property type="entry name" value="CCDC90-like"/>
    <property type="match status" value="1"/>
</dbReference>
<feature type="region of interest" description="Disordered" evidence="9">
    <location>
        <begin position="132"/>
        <end position="168"/>
    </location>
</feature>
<proteinExistence type="inferred from homology"/>
<dbReference type="AlphaFoldDB" id="A0A315VLJ0"/>
<name>A0A315VLJ0_GAMAF</name>
<reference evidence="11 12" key="1">
    <citation type="journal article" date="2018" name="G3 (Bethesda)">
        <title>A High-Quality Reference Genome for the Invasive Mosquitofish Gambusia affinis Using a Chicago Library.</title>
        <authorList>
            <person name="Hoffberg S.L."/>
            <person name="Troendle N.J."/>
            <person name="Glenn T.C."/>
            <person name="Mahmud O."/>
            <person name="Louha S."/>
            <person name="Chalopin D."/>
            <person name="Bennetzen J.L."/>
            <person name="Mauricio R."/>
        </authorList>
    </citation>
    <scope>NUCLEOTIDE SEQUENCE [LARGE SCALE GENOMIC DNA]</scope>
    <source>
        <strain evidence="11">NE01/NJP1002.9</strain>
        <tissue evidence="11">Muscle</tissue>
    </source>
</reference>
<evidence type="ECO:0000313" key="11">
    <source>
        <dbReference type="EMBL" id="PWA24394.1"/>
    </source>
</evidence>